<keyword evidence="4" id="KW-0804">Transcription</keyword>
<dbReference type="SUPFAM" id="SSF101936">
    <property type="entry name" value="DNA-binding pseudobarrel domain"/>
    <property type="match status" value="3"/>
</dbReference>
<sequence>MLRFVEKIWEISVEWKDGLCILDKGWSEFAKETNLEVGDVLVLFKVPYAGQNIVNACIFKQEDRVIDENSDCKEWKISFFKVVSDSCLKEGLLYVPKWIKYIYGEKLNRINEIEVAGKRWGIVYNYIGGYISKLGKMMEHLNLRSKETMVFMINNSAVMYGRIFQKDGKEIKYSANGQRFKEIVESNWFWKYEWNSDSDEESEMMDKVDVLMEDPLLTGAVEILDMMNVDVGFYPQFIIPFKPVHIESGKMELPLNFILEYGDKIPLNVILQFPTGRQIHVLFQRNEKSLVNLSGFIKEIIKVSGSIFIFGYKGEGIFSVHVLNDDSSEVEYVPLRTIPRYSKSGVGMKFLFSLNSHALEMGEMVVPNSFYKRFGMVIPALITFELWNGEVYHGNYVADEKKVIGLIEIIGLKNLQKRDIMLFTYVGTGRFELVIFDKFKVEKSFAINEAQSDAEVEIRAELPLQLEQNDISLKLEENEMSQEQTADDVEDEIMNELGINEEEMDHIVQEFTVLLTLSNVNHSSHGVVSLLP</sequence>
<keyword evidence="2" id="KW-0805">Transcription regulation</keyword>
<proteinExistence type="predicted"/>
<evidence type="ECO:0000256" key="2">
    <source>
        <dbReference type="ARBA" id="ARBA00023015"/>
    </source>
</evidence>
<dbReference type="AlphaFoldDB" id="A0AAD8M0G6"/>
<feature type="domain" description="TF-B3" evidence="6">
    <location>
        <begin position="1"/>
        <end position="62"/>
    </location>
</feature>
<comment type="caution">
    <text evidence="7">The sequence shown here is derived from an EMBL/GenBank/DDBJ whole genome shotgun (WGS) entry which is preliminary data.</text>
</comment>
<evidence type="ECO:0000256" key="5">
    <source>
        <dbReference type="ARBA" id="ARBA00023242"/>
    </source>
</evidence>
<dbReference type="Gene3D" id="2.40.330.10">
    <property type="entry name" value="DNA-binding pseudobarrel domain"/>
    <property type="match status" value="1"/>
</dbReference>
<dbReference type="GO" id="GO:0005634">
    <property type="term" value="C:nucleus"/>
    <property type="evidence" value="ECO:0007669"/>
    <property type="project" value="UniProtKB-SubCell"/>
</dbReference>
<name>A0AAD8M0G6_9APIA</name>
<organism evidence="7 8">
    <name type="scientific">Heracleum sosnowskyi</name>
    <dbReference type="NCBI Taxonomy" id="360622"/>
    <lineage>
        <taxon>Eukaryota</taxon>
        <taxon>Viridiplantae</taxon>
        <taxon>Streptophyta</taxon>
        <taxon>Embryophyta</taxon>
        <taxon>Tracheophyta</taxon>
        <taxon>Spermatophyta</taxon>
        <taxon>Magnoliopsida</taxon>
        <taxon>eudicotyledons</taxon>
        <taxon>Gunneridae</taxon>
        <taxon>Pentapetalae</taxon>
        <taxon>asterids</taxon>
        <taxon>campanulids</taxon>
        <taxon>Apiales</taxon>
        <taxon>Apiaceae</taxon>
        <taxon>Apioideae</taxon>
        <taxon>apioid superclade</taxon>
        <taxon>Tordylieae</taxon>
        <taxon>Tordyliinae</taxon>
        <taxon>Heracleum</taxon>
    </lineage>
</organism>
<evidence type="ECO:0000313" key="8">
    <source>
        <dbReference type="Proteomes" id="UP001237642"/>
    </source>
</evidence>
<dbReference type="InterPro" id="IPR050655">
    <property type="entry name" value="Plant_B3_domain"/>
</dbReference>
<dbReference type="EMBL" id="JAUIZM010000011">
    <property type="protein sequence ID" value="KAK1355037.1"/>
    <property type="molecule type" value="Genomic_DNA"/>
</dbReference>
<accession>A0AAD8M0G6</accession>
<keyword evidence="3" id="KW-0238">DNA-binding</keyword>
<evidence type="ECO:0000256" key="3">
    <source>
        <dbReference type="ARBA" id="ARBA00023125"/>
    </source>
</evidence>
<evidence type="ECO:0000313" key="7">
    <source>
        <dbReference type="EMBL" id="KAK1355037.1"/>
    </source>
</evidence>
<dbReference type="Proteomes" id="UP001237642">
    <property type="component" value="Unassembled WGS sequence"/>
</dbReference>
<reference evidence="7" key="1">
    <citation type="submission" date="2023-02" db="EMBL/GenBank/DDBJ databases">
        <title>Genome of toxic invasive species Heracleum sosnowskyi carries increased number of genes despite the absence of recent whole-genome duplications.</title>
        <authorList>
            <person name="Schelkunov M."/>
            <person name="Shtratnikova V."/>
            <person name="Makarenko M."/>
            <person name="Klepikova A."/>
            <person name="Omelchenko D."/>
            <person name="Novikova G."/>
            <person name="Obukhova E."/>
            <person name="Bogdanov V."/>
            <person name="Penin A."/>
            <person name="Logacheva M."/>
        </authorList>
    </citation>
    <scope>NUCLEOTIDE SEQUENCE</scope>
    <source>
        <strain evidence="7">Hsosn_3</strain>
        <tissue evidence="7">Leaf</tissue>
    </source>
</reference>
<keyword evidence="5" id="KW-0539">Nucleus</keyword>
<evidence type="ECO:0000256" key="4">
    <source>
        <dbReference type="ARBA" id="ARBA00023163"/>
    </source>
</evidence>
<dbReference type="PANTHER" id="PTHR31920:SF135">
    <property type="entry name" value="B3 DOMAIN-CONTAINING PROTEIN OS03G0621600-RELATED"/>
    <property type="match status" value="1"/>
</dbReference>
<keyword evidence="8" id="KW-1185">Reference proteome</keyword>
<dbReference type="PROSITE" id="PS50863">
    <property type="entry name" value="B3"/>
    <property type="match status" value="1"/>
</dbReference>
<protein>
    <recommendedName>
        <fullName evidence="6">TF-B3 domain-containing protein</fullName>
    </recommendedName>
</protein>
<evidence type="ECO:0000259" key="6">
    <source>
        <dbReference type="PROSITE" id="PS50863"/>
    </source>
</evidence>
<evidence type="ECO:0000256" key="1">
    <source>
        <dbReference type="ARBA" id="ARBA00004123"/>
    </source>
</evidence>
<dbReference type="InterPro" id="IPR015300">
    <property type="entry name" value="DNA-bd_pseudobarrel_sf"/>
</dbReference>
<reference evidence="7" key="2">
    <citation type="submission" date="2023-05" db="EMBL/GenBank/DDBJ databases">
        <authorList>
            <person name="Schelkunov M.I."/>
        </authorList>
    </citation>
    <scope>NUCLEOTIDE SEQUENCE</scope>
    <source>
        <strain evidence="7">Hsosn_3</strain>
        <tissue evidence="7">Leaf</tissue>
    </source>
</reference>
<gene>
    <name evidence="7" type="ORF">POM88_048293</name>
</gene>
<dbReference type="PANTHER" id="PTHR31920">
    <property type="entry name" value="B3 DOMAIN-CONTAINING"/>
    <property type="match status" value="1"/>
</dbReference>
<dbReference type="GO" id="GO:0003677">
    <property type="term" value="F:DNA binding"/>
    <property type="evidence" value="ECO:0007669"/>
    <property type="project" value="UniProtKB-KW"/>
</dbReference>
<dbReference type="InterPro" id="IPR003340">
    <property type="entry name" value="B3_DNA-bd"/>
</dbReference>
<comment type="subcellular location">
    <subcellularLocation>
        <location evidence="1">Nucleus</location>
    </subcellularLocation>
</comment>